<comment type="caution">
    <text evidence="8">The sequence shown here is derived from an EMBL/GenBank/DDBJ whole genome shotgun (WGS) entry which is preliminary data.</text>
</comment>
<dbReference type="RefSeq" id="WP_068388088.1">
    <property type="nucleotide sequence ID" value="NZ_LSZO01000059.1"/>
</dbReference>
<dbReference type="PANTHER" id="PTHR13748">
    <property type="entry name" value="COBW-RELATED"/>
    <property type="match status" value="1"/>
</dbReference>
<dbReference type="CDD" id="cd03112">
    <property type="entry name" value="CobW-like"/>
    <property type="match status" value="1"/>
</dbReference>
<dbReference type="InterPro" id="IPR011629">
    <property type="entry name" value="CobW-like_C"/>
</dbReference>
<proteinExistence type="inferred from homology"/>
<comment type="function">
    <text evidence="5">Zinc chaperone that directly transfers zinc cofactor to target proteins, thereby activating them. Zinc is transferred from the CXCC motif in the GTPase domain to the zinc binding site in target proteins in a process requiring GTP hydrolysis.</text>
</comment>
<dbReference type="InterPro" id="IPR003495">
    <property type="entry name" value="CobW/HypB/UreG_nucleotide-bd"/>
</dbReference>
<gene>
    <name evidence="8" type="ORF">AXE65_11385</name>
</gene>
<sequence length="310" mass="34603">MDHRTAVIILAGFLGAGKTTLVNRLLSAPDMDGSAVIVNDFGALNIDAERLGEASNAVYSLQNGCICCSVQNDLLAQLESLARRRPQLKRILIECSGVSDPERIIQTLAYPRLKQLLRLDGVITLVDSSHHLTLEGDYARLARAQTAAADVLLLNKTDLASAAQLDELRQRFTRQNPRALLHECVQAELPDALWRTPRHDEPSASETAHSHAKAHSELFSSWHWQSAGRFDSTRLRRWLAELPAALLRLKGLIRLDNEARPFWLQQVGGRCEFHPAQQNEQPMHLVFIAQSDFNGQNTLINKLESCLLET</sequence>
<evidence type="ECO:0000256" key="3">
    <source>
        <dbReference type="ARBA" id="ARBA00023186"/>
    </source>
</evidence>
<evidence type="ECO:0000256" key="2">
    <source>
        <dbReference type="ARBA" id="ARBA00022801"/>
    </source>
</evidence>
<evidence type="ECO:0000259" key="7">
    <source>
        <dbReference type="SMART" id="SM00833"/>
    </source>
</evidence>
<dbReference type="SUPFAM" id="SSF90002">
    <property type="entry name" value="Hypothetical protein YjiA, C-terminal domain"/>
    <property type="match status" value="1"/>
</dbReference>
<comment type="catalytic activity">
    <reaction evidence="6">
        <text>GTP + H2O = GDP + phosphate + H(+)</text>
        <dbReference type="Rhea" id="RHEA:19669"/>
        <dbReference type="ChEBI" id="CHEBI:15377"/>
        <dbReference type="ChEBI" id="CHEBI:15378"/>
        <dbReference type="ChEBI" id="CHEBI:37565"/>
        <dbReference type="ChEBI" id="CHEBI:43474"/>
        <dbReference type="ChEBI" id="CHEBI:58189"/>
    </reaction>
    <physiologicalReaction direction="left-to-right" evidence="6">
        <dbReference type="Rhea" id="RHEA:19670"/>
    </physiologicalReaction>
</comment>
<dbReference type="SUPFAM" id="SSF52540">
    <property type="entry name" value="P-loop containing nucleoside triphosphate hydrolases"/>
    <property type="match status" value="1"/>
</dbReference>
<dbReference type="GO" id="GO:0000166">
    <property type="term" value="F:nucleotide binding"/>
    <property type="evidence" value="ECO:0007669"/>
    <property type="project" value="UniProtKB-KW"/>
</dbReference>
<dbReference type="Pfam" id="PF02492">
    <property type="entry name" value="cobW"/>
    <property type="match status" value="1"/>
</dbReference>
<dbReference type="GO" id="GO:0005737">
    <property type="term" value="C:cytoplasm"/>
    <property type="evidence" value="ECO:0007669"/>
    <property type="project" value="TreeGrafter"/>
</dbReference>
<organism evidence="8 9">
    <name type="scientific">Ventosimonas gracilis</name>
    <dbReference type="NCBI Taxonomy" id="1680762"/>
    <lineage>
        <taxon>Bacteria</taxon>
        <taxon>Pseudomonadati</taxon>
        <taxon>Pseudomonadota</taxon>
        <taxon>Gammaproteobacteria</taxon>
        <taxon>Pseudomonadales</taxon>
        <taxon>Ventosimonadaceae</taxon>
        <taxon>Ventosimonas</taxon>
    </lineage>
</organism>
<dbReference type="GO" id="GO:0016787">
    <property type="term" value="F:hydrolase activity"/>
    <property type="evidence" value="ECO:0007669"/>
    <property type="project" value="UniProtKB-KW"/>
</dbReference>
<dbReference type="InterPro" id="IPR027417">
    <property type="entry name" value="P-loop_NTPase"/>
</dbReference>
<evidence type="ECO:0000256" key="5">
    <source>
        <dbReference type="ARBA" id="ARBA00045658"/>
    </source>
</evidence>
<evidence type="ECO:0000256" key="6">
    <source>
        <dbReference type="ARBA" id="ARBA00049117"/>
    </source>
</evidence>
<dbReference type="AlphaFoldDB" id="A0A139SWF0"/>
<dbReference type="InterPro" id="IPR036627">
    <property type="entry name" value="CobW-likC_sf"/>
</dbReference>
<keyword evidence="3" id="KW-0143">Chaperone</keyword>
<evidence type="ECO:0000256" key="4">
    <source>
        <dbReference type="ARBA" id="ARBA00034320"/>
    </source>
</evidence>
<evidence type="ECO:0000313" key="9">
    <source>
        <dbReference type="Proteomes" id="UP000072660"/>
    </source>
</evidence>
<feature type="domain" description="CobW C-terminal" evidence="7">
    <location>
        <begin position="219"/>
        <end position="307"/>
    </location>
</feature>
<dbReference type="Pfam" id="PF07683">
    <property type="entry name" value="CobW_C"/>
    <property type="match status" value="1"/>
</dbReference>
<reference evidence="8 9" key="1">
    <citation type="submission" date="2016-02" db="EMBL/GenBank/DDBJ databases">
        <authorList>
            <person name="Wen L."/>
            <person name="He K."/>
            <person name="Yang H."/>
        </authorList>
    </citation>
    <scope>NUCLEOTIDE SEQUENCE [LARGE SCALE GENOMIC DNA]</scope>
    <source>
        <strain evidence="8 9">CV58</strain>
    </source>
</reference>
<dbReference type="InterPro" id="IPR051316">
    <property type="entry name" value="Zinc-reg_GTPase_activator"/>
</dbReference>
<keyword evidence="9" id="KW-1185">Reference proteome</keyword>
<evidence type="ECO:0000256" key="1">
    <source>
        <dbReference type="ARBA" id="ARBA00022741"/>
    </source>
</evidence>
<dbReference type="Gene3D" id="3.30.1220.10">
    <property type="entry name" value="CobW-like, C-terminal domain"/>
    <property type="match status" value="1"/>
</dbReference>
<dbReference type="Gene3D" id="3.40.50.300">
    <property type="entry name" value="P-loop containing nucleotide triphosphate hydrolases"/>
    <property type="match status" value="1"/>
</dbReference>
<dbReference type="SMART" id="SM00833">
    <property type="entry name" value="CobW_C"/>
    <property type="match status" value="1"/>
</dbReference>
<evidence type="ECO:0000313" key="8">
    <source>
        <dbReference type="EMBL" id="KXU38908.1"/>
    </source>
</evidence>
<dbReference type="OrthoDB" id="9808822at2"/>
<keyword evidence="1" id="KW-0547">Nucleotide-binding</keyword>
<keyword evidence="2" id="KW-0378">Hydrolase</keyword>
<dbReference type="Proteomes" id="UP000072660">
    <property type="component" value="Unassembled WGS sequence"/>
</dbReference>
<accession>A0A139SWF0</accession>
<name>A0A139SWF0_9GAMM</name>
<dbReference type="PANTHER" id="PTHR13748:SF62">
    <property type="entry name" value="COBW DOMAIN-CONTAINING PROTEIN"/>
    <property type="match status" value="1"/>
</dbReference>
<dbReference type="EMBL" id="LSZO01000059">
    <property type="protein sequence ID" value="KXU38908.1"/>
    <property type="molecule type" value="Genomic_DNA"/>
</dbReference>
<protein>
    <recommendedName>
        <fullName evidence="7">CobW C-terminal domain-containing protein</fullName>
    </recommendedName>
</protein>
<comment type="similarity">
    <text evidence="4">Belongs to the SIMIBI class G3E GTPase family. ZNG1 subfamily.</text>
</comment>